<accession>A0A4Q9JVE2</accession>
<evidence type="ECO:0000313" key="2">
    <source>
        <dbReference type="Proteomes" id="UP000292583"/>
    </source>
</evidence>
<comment type="caution">
    <text evidence="1">The sequence shown here is derived from an EMBL/GenBank/DDBJ whole genome shotgun (WGS) entry which is preliminary data.</text>
</comment>
<gene>
    <name evidence="1" type="ORF">DU473_01695</name>
</gene>
<dbReference type="AlphaFoldDB" id="A0A4Q9JVE2"/>
<evidence type="ECO:0000313" key="1">
    <source>
        <dbReference type="EMBL" id="TBR82013.1"/>
    </source>
</evidence>
<dbReference type="RefSeq" id="WP_131163993.1">
    <property type="nucleotide sequence ID" value="NZ_CP076657.1"/>
</dbReference>
<proteinExistence type="predicted"/>
<protein>
    <submittedName>
        <fullName evidence="1">Uncharacterized protein</fullName>
    </submittedName>
</protein>
<sequence>MKILFLMLFFLNVLLSNDFSQKKILSIKANEDPFEIIDLKQNNPINLYKQEALFNSSNINKEKQNNPKDVKTDFAILVGFKPHFGLALNQIYIKADQFSSLFMKNFFLNSQLHFINSKANEIYQNKKYLDLFSIDNKFHILNISNFLNYEKDKNKIYSQITDFLIVMNLNEFYINTTNFFITKTKSANALINFKIIDVITGKIISSKKIKLKLSLDSYNEEQSYKLILDQMPKMLAEIIDKEDFKK</sequence>
<dbReference type="EMBL" id="QPGR01000002">
    <property type="protein sequence ID" value="TBR82013.1"/>
    <property type="molecule type" value="Genomic_DNA"/>
</dbReference>
<keyword evidence="2" id="KW-1185">Reference proteome</keyword>
<name>A0A4Q9JVE2_9BACT</name>
<reference evidence="1 2" key="1">
    <citation type="submission" date="2018-07" db="EMBL/GenBank/DDBJ databases">
        <title>Campylobacter zealandensis sp. nov., isolated from birds and water in New Zealand.</title>
        <authorList>
            <person name="Wilkinson D.A."/>
            <person name="Biggs P.J."/>
            <person name="French N.P."/>
            <person name="Midwinter A.C."/>
        </authorList>
    </citation>
    <scope>NUCLEOTIDE SEQUENCE [LARGE SCALE GENOMIC DNA]</scope>
    <source>
        <strain evidence="1 2">B423b</strain>
    </source>
</reference>
<organism evidence="1 2">
    <name type="scientific">Campylobacter novaezeelandiae</name>
    <dbReference type="NCBI Taxonomy" id="2267891"/>
    <lineage>
        <taxon>Bacteria</taxon>
        <taxon>Pseudomonadati</taxon>
        <taxon>Campylobacterota</taxon>
        <taxon>Epsilonproteobacteria</taxon>
        <taxon>Campylobacterales</taxon>
        <taxon>Campylobacteraceae</taxon>
        <taxon>Campylobacter</taxon>
    </lineage>
</organism>
<dbReference type="OrthoDB" id="5361949at2"/>
<dbReference type="Proteomes" id="UP000292583">
    <property type="component" value="Unassembled WGS sequence"/>
</dbReference>